<keyword evidence="2 10" id="KW-0963">Cytoplasm</keyword>
<evidence type="ECO:0000256" key="8">
    <source>
        <dbReference type="ARBA" id="ARBA00023016"/>
    </source>
</evidence>
<dbReference type="GO" id="GO:0006515">
    <property type="term" value="P:protein quality control for misfolded or incompletely synthesized proteins"/>
    <property type="evidence" value="ECO:0007669"/>
    <property type="project" value="UniProtKB-UniRule"/>
</dbReference>
<evidence type="ECO:0000256" key="13">
    <source>
        <dbReference type="PIRSR" id="PIRSR001174-2"/>
    </source>
</evidence>
<dbReference type="InterPro" id="IPR008269">
    <property type="entry name" value="Lon_proteolytic"/>
</dbReference>
<dbReference type="FunFam" id="3.30.230.10:FF:000010">
    <property type="entry name" value="Lon protease"/>
    <property type="match status" value="1"/>
</dbReference>
<keyword evidence="4 10" id="KW-0547">Nucleotide-binding</keyword>
<dbReference type="Pfam" id="PF22667">
    <property type="entry name" value="Lon_lid"/>
    <property type="match status" value="1"/>
</dbReference>
<reference evidence="18" key="1">
    <citation type="submission" date="2021-03" db="EMBL/GenBank/DDBJ databases">
        <authorList>
            <person name="Peeters C."/>
        </authorList>
    </citation>
    <scope>NUCLEOTIDE SEQUENCE</scope>
    <source>
        <strain evidence="18">LMG 31506</strain>
    </source>
</reference>
<dbReference type="GO" id="GO:0043565">
    <property type="term" value="F:sequence-specific DNA binding"/>
    <property type="evidence" value="ECO:0007669"/>
    <property type="project" value="UniProtKB-UniRule"/>
</dbReference>
<dbReference type="NCBIfam" id="NF008053">
    <property type="entry name" value="PRK10787.1"/>
    <property type="match status" value="1"/>
</dbReference>
<dbReference type="InterPro" id="IPR014721">
    <property type="entry name" value="Ribsml_uS5_D2-typ_fold_subgr"/>
</dbReference>
<dbReference type="EMBL" id="CAJPUY010000010">
    <property type="protein sequence ID" value="CAG2145160.1"/>
    <property type="molecule type" value="Genomic_DNA"/>
</dbReference>
<keyword evidence="6 10" id="KW-0720">Serine protease</keyword>
<dbReference type="Gene3D" id="2.30.130.40">
    <property type="entry name" value="LON domain-like"/>
    <property type="match status" value="1"/>
</dbReference>
<evidence type="ECO:0000256" key="2">
    <source>
        <dbReference type="ARBA" id="ARBA00022490"/>
    </source>
</evidence>
<dbReference type="GO" id="GO:0034605">
    <property type="term" value="P:cellular response to heat"/>
    <property type="evidence" value="ECO:0007669"/>
    <property type="project" value="UniProtKB-UniRule"/>
</dbReference>
<evidence type="ECO:0000259" key="17">
    <source>
        <dbReference type="PROSITE" id="PS51787"/>
    </source>
</evidence>
<evidence type="ECO:0000256" key="3">
    <source>
        <dbReference type="ARBA" id="ARBA00022670"/>
    </source>
</evidence>
<evidence type="ECO:0000256" key="10">
    <source>
        <dbReference type="HAMAP-Rule" id="MF_01973"/>
    </source>
</evidence>
<dbReference type="GO" id="GO:0004252">
    <property type="term" value="F:serine-type endopeptidase activity"/>
    <property type="evidence" value="ECO:0007669"/>
    <property type="project" value="UniProtKB-UniRule"/>
</dbReference>
<dbReference type="Pfam" id="PF05362">
    <property type="entry name" value="Lon_C"/>
    <property type="match status" value="1"/>
</dbReference>
<feature type="domain" description="Lon proteolytic" evidence="16">
    <location>
        <begin position="594"/>
        <end position="775"/>
    </location>
</feature>
<dbReference type="InterPro" id="IPR004815">
    <property type="entry name" value="Lon_bac/euk-typ"/>
</dbReference>
<evidence type="ECO:0000259" key="16">
    <source>
        <dbReference type="PROSITE" id="PS51786"/>
    </source>
</evidence>
<dbReference type="SUPFAM" id="SSF54211">
    <property type="entry name" value="Ribosomal protein S5 domain 2-like"/>
    <property type="match status" value="1"/>
</dbReference>
<dbReference type="InterPro" id="IPR054594">
    <property type="entry name" value="Lon_lid"/>
</dbReference>
<dbReference type="InterPro" id="IPR020568">
    <property type="entry name" value="Ribosomal_Su5_D2-typ_SF"/>
</dbReference>
<dbReference type="FunFam" id="1.20.58.1480:FF:000001">
    <property type="entry name" value="Lon protease"/>
    <property type="match status" value="1"/>
</dbReference>
<feature type="domain" description="Lon N-terminal" evidence="17">
    <location>
        <begin position="14"/>
        <end position="207"/>
    </location>
</feature>
<dbReference type="Gene3D" id="3.30.230.10">
    <property type="match status" value="1"/>
</dbReference>
<dbReference type="PIRSF" id="PIRSF001174">
    <property type="entry name" value="Lon_proteas"/>
    <property type="match status" value="1"/>
</dbReference>
<dbReference type="InterPro" id="IPR003959">
    <property type="entry name" value="ATPase_AAA_core"/>
</dbReference>
<evidence type="ECO:0000313" key="19">
    <source>
        <dbReference type="Proteomes" id="UP000672934"/>
    </source>
</evidence>
<dbReference type="GO" id="GO:0004176">
    <property type="term" value="F:ATP-dependent peptidase activity"/>
    <property type="evidence" value="ECO:0007669"/>
    <property type="project" value="UniProtKB-UniRule"/>
</dbReference>
<dbReference type="NCBIfam" id="TIGR00763">
    <property type="entry name" value="lon"/>
    <property type="match status" value="1"/>
</dbReference>
<dbReference type="SUPFAM" id="SSF88697">
    <property type="entry name" value="PUA domain-like"/>
    <property type="match status" value="1"/>
</dbReference>
<dbReference type="PROSITE" id="PS51786">
    <property type="entry name" value="LON_PROTEOLYTIC"/>
    <property type="match status" value="1"/>
</dbReference>
<dbReference type="InterPro" id="IPR046336">
    <property type="entry name" value="Lon_prtase_N_sf"/>
</dbReference>
<dbReference type="SUPFAM" id="SSF52540">
    <property type="entry name" value="P-loop containing nucleoside triphosphate hydrolases"/>
    <property type="match status" value="1"/>
</dbReference>
<dbReference type="AlphaFoldDB" id="A0A916IXV1"/>
<comment type="caution">
    <text evidence="18">The sequence shown here is derived from an EMBL/GenBank/DDBJ whole genome shotgun (WGS) entry which is preliminary data.</text>
</comment>
<dbReference type="GO" id="GO:0005737">
    <property type="term" value="C:cytoplasm"/>
    <property type="evidence" value="ECO:0007669"/>
    <property type="project" value="UniProtKB-SubCell"/>
</dbReference>
<evidence type="ECO:0000256" key="4">
    <source>
        <dbReference type="ARBA" id="ARBA00022741"/>
    </source>
</evidence>
<dbReference type="Gene3D" id="3.40.50.300">
    <property type="entry name" value="P-loop containing nucleotide triphosphate hydrolases"/>
    <property type="match status" value="1"/>
</dbReference>
<dbReference type="Proteomes" id="UP000672934">
    <property type="component" value="Unassembled WGS sequence"/>
</dbReference>
<evidence type="ECO:0000256" key="5">
    <source>
        <dbReference type="ARBA" id="ARBA00022801"/>
    </source>
</evidence>
<comment type="function">
    <text evidence="10">ATP-dependent serine protease that mediates the selective degradation of mutant and abnormal proteins as well as certain short-lived regulatory proteins. Required for cellular homeostasis and for survival from DNA damage and developmental changes induced by stress. Degrades polypeptides processively to yield small peptide fragments that are 5 to 10 amino acids long. Binds to DNA in a double-stranded, site-specific manner.</text>
</comment>
<evidence type="ECO:0000313" key="18">
    <source>
        <dbReference type="EMBL" id="CAG2145160.1"/>
    </source>
</evidence>
<comment type="subunit">
    <text evidence="10 11">Homohexamer. Organized in a ring with a central cavity.</text>
</comment>
<evidence type="ECO:0000256" key="12">
    <source>
        <dbReference type="PIRSR" id="PIRSR001174-1"/>
    </source>
</evidence>
<keyword evidence="5 10" id="KW-0378">Hydrolase</keyword>
<dbReference type="CDD" id="cd19500">
    <property type="entry name" value="RecA-like_Lon"/>
    <property type="match status" value="1"/>
</dbReference>
<comment type="induction">
    <text evidence="10">By heat shock.</text>
</comment>
<evidence type="ECO:0000256" key="7">
    <source>
        <dbReference type="ARBA" id="ARBA00022840"/>
    </source>
</evidence>
<dbReference type="Gene3D" id="1.10.8.60">
    <property type="match status" value="1"/>
</dbReference>
<dbReference type="PANTHER" id="PTHR10046">
    <property type="entry name" value="ATP DEPENDENT LON PROTEASE FAMILY MEMBER"/>
    <property type="match status" value="1"/>
</dbReference>
<organism evidence="18 19">
    <name type="scientific">Cupriavidus yeoncheonensis</name>
    <dbReference type="NCBI Taxonomy" id="1462994"/>
    <lineage>
        <taxon>Bacteria</taxon>
        <taxon>Pseudomonadati</taxon>
        <taxon>Pseudomonadota</taxon>
        <taxon>Betaproteobacteria</taxon>
        <taxon>Burkholderiales</taxon>
        <taxon>Burkholderiaceae</taxon>
        <taxon>Cupriavidus</taxon>
    </lineage>
</organism>
<dbReference type="InterPro" id="IPR015947">
    <property type="entry name" value="PUA-like_sf"/>
</dbReference>
<dbReference type="GO" id="GO:0016887">
    <property type="term" value="F:ATP hydrolysis activity"/>
    <property type="evidence" value="ECO:0007669"/>
    <property type="project" value="UniProtKB-UniRule"/>
</dbReference>
<evidence type="ECO:0000256" key="15">
    <source>
        <dbReference type="SAM" id="MobiDB-lite"/>
    </source>
</evidence>
<dbReference type="FunFam" id="2.30.130.40:FF:000001">
    <property type="entry name" value="Lon protease"/>
    <property type="match status" value="1"/>
</dbReference>
<dbReference type="HAMAP" id="MF_01973">
    <property type="entry name" value="lon_bact"/>
    <property type="match status" value="1"/>
</dbReference>
<comment type="similarity">
    <text evidence="10 11 14">Belongs to the peptidase S16 family.</text>
</comment>
<evidence type="ECO:0000256" key="14">
    <source>
        <dbReference type="PROSITE-ProRule" id="PRU01122"/>
    </source>
</evidence>
<dbReference type="FunFam" id="1.20.5.5270:FF:000002">
    <property type="entry name" value="Lon protease homolog"/>
    <property type="match status" value="1"/>
</dbReference>
<feature type="binding site" evidence="10 13">
    <location>
        <begin position="358"/>
        <end position="365"/>
    </location>
    <ligand>
        <name>ATP</name>
        <dbReference type="ChEBI" id="CHEBI:30616"/>
    </ligand>
</feature>
<dbReference type="PROSITE" id="PS51787">
    <property type="entry name" value="LON_N"/>
    <property type="match status" value="1"/>
</dbReference>
<dbReference type="SMART" id="SM00382">
    <property type="entry name" value="AAA"/>
    <property type="match status" value="1"/>
</dbReference>
<accession>A0A916IXV1</accession>
<dbReference type="RefSeq" id="WP_211948090.1">
    <property type="nucleotide sequence ID" value="NZ_CAJPUY010000010.1"/>
</dbReference>
<dbReference type="FunFam" id="3.40.50.300:FF:000021">
    <property type="entry name" value="Lon protease homolog"/>
    <property type="match status" value="1"/>
</dbReference>
<dbReference type="InterPro" id="IPR027065">
    <property type="entry name" value="Lon_Prtase"/>
</dbReference>
<feature type="active site" evidence="10 12">
    <location>
        <position position="681"/>
    </location>
</feature>
<proteinExistence type="evidence at transcript level"/>
<name>A0A916IXV1_9BURK</name>
<dbReference type="Gene3D" id="1.20.58.1480">
    <property type="match status" value="1"/>
</dbReference>
<evidence type="ECO:0000256" key="9">
    <source>
        <dbReference type="ARBA" id="ARBA00050665"/>
    </source>
</evidence>
<comment type="catalytic activity">
    <reaction evidence="9 10 11 14">
        <text>Hydrolysis of proteins in presence of ATP.</text>
        <dbReference type="EC" id="3.4.21.53"/>
    </reaction>
</comment>
<dbReference type="InterPro" id="IPR027543">
    <property type="entry name" value="Lon_bac"/>
</dbReference>
<keyword evidence="8 10" id="KW-0346">Stress response</keyword>
<dbReference type="Gene3D" id="1.20.5.5270">
    <property type="match status" value="1"/>
</dbReference>
<protein>
    <recommendedName>
        <fullName evidence="10 11">Lon protease</fullName>
        <ecNumber evidence="10 11">3.4.21.53</ecNumber>
    </recommendedName>
    <alternativeName>
        <fullName evidence="10">ATP-dependent protease La</fullName>
    </alternativeName>
</protein>
<feature type="region of interest" description="Disordered" evidence="15">
    <location>
        <begin position="780"/>
        <end position="803"/>
    </location>
</feature>
<dbReference type="GO" id="GO:0005524">
    <property type="term" value="F:ATP binding"/>
    <property type="evidence" value="ECO:0007669"/>
    <property type="project" value="UniProtKB-UniRule"/>
</dbReference>
<gene>
    <name evidence="10 18" type="primary">lon</name>
    <name evidence="18" type="ORF">LMG31506_03148</name>
</gene>
<dbReference type="Pfam" id="PF02190">
    <property type="entry name" value="LON_substr_bdg"/>
    <property type="match status" value="1"/>
</dbReference>
<dbReference type="InterPro" id="IPR003593">
    <property type="entry name" value="AAA+_ATPase"/>
</dbReference>
<comment type="subcellular location">
    <subcellularLocation>
        <location evidence="1 10 11">Cytoplasm</location>
    </subcellularLocation>
</comment>
<keyword evidence="3 10" id="KW-0645">Protease</keyword>
<keyword evidence="19" id="KW-1185">Reference proteome</keyword>
<dbReference type="InterPro" id="IPR027417">
    <property type="entry name" value="P-loop_NTPase"/>
</dbReference>
<evidence type="ECO:0000256" key="6">
    <source>
        <dbReference type="ARBA" id="ARBA00022825"/>
    </source>
</evidence>
<evidence type="ECO:0000256" key="11">
    <source>
        <dbReference type="PIRNR" id="PIRNR001174"/>
    </source>
</evidence>
<dbReference type="InterPro" id="IPR003111">
    <property type="entry name" value="Lon_prtase_N"/>
</dbReference>
<dbReference type="SMART" id="SM00464">
    <property type="entry name" value="LON"/>
    <property type="match status" value="1"/>
</dbReference>
<dbReference type="EC" id="3.4.21.53" evidence="10 11"/>
<sequence length="803" mass="88960">MSGTQLLPAEPIRLPLLPLRDVVVFPHMVIPLFVGRPKSIKALETAMESGKSIMLVAQKTAAKDEPTADDLYEVGCIANILQMLKLPDGTVKVLVEGTQRANIREVSEDESHFMCEAVPVPPAAVESAETEALRRAIVSQFDQYVKLNKKIPPEILTSLSGIDEAGRLADTIAAHLPIKLEQKQKILEMVNVTERLESLLSQLEGEIDILQVEKRIRGRVKRQMEKSQREYYLNEQVKAIQKELGEGEEGADLEELDKRIKAARMPKEAKKKADAEFKKLKLMSPMSAEATVVRNYIDTLVNLPWRKKSKVNNDLANAERVLDEDHYGLEKVKERILEYLAVQQRVDKVKAPILCLVGPPGVGKTSLGQSVARATNRKFVRMALGGVRDEAEIRGHRRTYIGSMPGKILQSLSKVGVRNPLFLLDEIDKMGMDFRGDPSSALLEVLDPEQNHTFQDHYIEVDFDLSDVMFVATSNSLNIPPPLLDRMEVIRLSGYTEEEKLNIATRYLLPKQIKNNGLKVGEIEVTDAAIRDIIRYYTREAGVRSLEREVSKIARKAVKLLLLKKESGTIKVDSDNLDKFLGVRKYDFGLAGKENQVGQVTGLAWTEVGGDLLTIEAAIMPGKGNITRTGSLGDVMKESVEAARSVVRSRARRLGIADEMFEKRDIHIHVPEGATPKDGPSAGGAMTTALVSVLTGIPVRADVAMTGEITLRGEVLPIGGLKEKLLAAHRGGIKLVLIPEENVKDLAEIPDNVKNAIEIVPVRWIDKVLELALERKPEPLPEEDAKPAEVSDKATAKVEMIHH</sequence>
<dbReference type="Pfam" id="PF00004">
    <property type="entry name" value="AAA"/>
    <property type="match status" value="1"/>
</dbReference>
<feature type="active site" evidence="10 12">
    <location>
        <position position="724"/>
    </location>
</feature>
<keyword evidence="7 10" id="KW-0067">ATP-binding</keyword>
<dbReference type="PRINTS" id="PR00830">
    <property type="entry name" value="ENDOLAPTASE"/>
</dbReference>
<evidence type="ECO:0000256" key="1">
    <source>
        <dbReference type="ARBA" id="ARBA00004496"/>
    </source>
</evidence>